<dbReference type="PRINTS" id="PR00153">
    <property type="entry name" value="CSAPPISMRASE"/>
</dbReference>
<dbReference type="SMART" id="SM00220">
    <property type="entry name" value="S_TKc"/>
    <property type="match status" value="1"/>
</dbReference>
<dbReference type="CDD" id="cd16663">
    <property type="entry name" value="RING-Ubox_PPIL2"/>
    <property type="match status" value="1"/>
</dbReference>
<evidence type="ECO:0000256" key="10">
    <source>
        <dbReference type="ARBA" id="ARBA00023242"/>
    </source>
</evidence>
<keyword evidence="8" id="KW-0697">Rotamase</keyword>
<keyword evidence="6" id="KW-0808">Transferase</keyword>
<evidence type="ECO:0000313" key="14">
    <source>
        <dbReference type="EMBL" id="RLN45593.1"/>
    </source>
</evidence>
<dbReference type="PROSITE" id="PS50072">
    <property type="entry name" value="CSA_PPIASE_2"/>
    <property type="match status" value="1"/>
</dbReference>
<evidence type="ECO:0000313" key="15">
    <source>
        <dbReference type="EMBL" id="RLN54990.1"/>
    </source>
</evidence>
<dbReference type="OrthoDB" id="30774at2759"/>
<evidence type="ECO:0000256" key="1">
    <source>
        <dbReference type="ARBA" id="ARBA00000900"/>
    </source>
</evidence>
<evidence type="ECO:0000259" key="11">
    <source>
        <dbReference type="PROSITE" id="PS50011"/>
    </source>
</evidence>
<accession>A0A3F2REN9</accession>
<dbReference type="SUPFAM" id="SSF57850">
    <property type="entry name" value="RING/U-box"/>
    <property type="match status" value="1"/>
</dbReference>
<dbReference type="PROSITE" id="PS51698">
    <property type="entry name" value="U_BOX"/>
    <property type="match status" value="1"/>
</dbReference>
<protein>
    <submittedName>
        <fullName evidence="15">Uncharacterized protein</fullName>
    </submittedName>
</protein>
<keyword evidence="9" id="KW-0413">Isomerase</keyword>
<dbReference type="CDD" id="cd01923">
    <property type="entry name" value="cyclophilin_RING"/>
    <property type="match status" value="1"/>
</dbReference>
<dbReference type="SUPFAM" id="SSF56112">
    <property type="entry name" value="Protein kinase-like (PK-like)"/>
    <property type="match status" value="1"/>
</dbReference>
<reference evidence="16 17" key="1">
    <citation type="submission" date="2018-07" db="EMBL/GenBank/DDBJ databases">
        <title>Genome sequencing of oomycete isolates from Chile give support for New Zealand origin for Phytophthora kernoviae and make available the first Nothophytophthora sp. genome.</title>
        <authorList>
            <person name="Studholme D.J."/>
            <person name="Sanfuentes E."/>
            <person name="Panda P."/>
            <person name="Hill R."/>
            <person name="Sambles C."/>
            <person name="Grant M."/>
            <person name="Williams N.M."/>
            <person name="Mcdougal R.L."/>
        </authorList>
    </citation>
    <scope>NUCLEOTIDE SEQUENCE [LARGE SCALE GENOMIC DNA]</scope>
    <source>
        <strain evidence="15">Chile6</strain>
        <strain evidence="14">Chile7</strain>
    </source>
</reference>
<dbReference type="GO" id="GO:0000209">
    <property type="term" value="P:protein polyubiquitination"/>
    <property type="evidence" value="ECO:0007669"/>
    <property type="project" value="TreeGrafter"/>
</dbReference>
<dbReference type="GO" id="GO:0006457">
    <property type="term" value="P:protein folding"/>
    <property type="evidence" value="ECO:0007669"/>
    <property type="project" value="InterPro"/>
</dbReference>
<dbReference type="Pfam" id="PF04641">
    <property type="entry name" value="Rtf2"/>
    <property type="match status" value="1"/>
</dbReference>
<dbReference type="InterPro" id="IPR044666">
    <property type="entry name" value="Cyclophilin_A-like"/>
</dbReference>
<evidence type="ECO:0000259" key="12">
    <source>
        <dbReference type="PROSITE" id="PS50072"/>
    </source>
</evidence>
<dbReference type="EMBL" id="MBAD02002664">
    <property type="protein sequence ID" value="RLN45593.1"/>
    <property type="molecule type" value="Genomic_DNA"/>
</dbReference>
<dbReference type="InterPro" id="IPR020892">
    <property type="entry name" value="Cyclophilin-type_PPIase_CS"/>
</dbReference>
<dbReference type="FunFam" id="2.40.100.10:FF:000014">
    <property type="entry name" value="Peptidyl-prolyl cis-trans isomerase cyp65"/>
    <property type="match status" value="1"/>
</dbReference>
<dbReference type="InterPro" id="IPR026951">
    <property type="entry name" value="PPIL2_U-box_dom"/>
</dbReference>
<sequence length="663" mass="74746">MGKNRHSKDRLFITQTEHKYLYGGKKQEIRRAYKRLPFNCCSITLCPFTNPVCTREGHLFDLEAVVPYVKQHQINPVTGKPLTLKELIQLHFSKNSQKEYFCPVTYKVFTDNTKIAAIATTGNVFCYEAIEELNIKPKNWTDLISGAKFKRKDIIILQDPQDFSNREIENFEHLRRAKESENNASTTTTARNIRTNAATDRILQELEAKRSAQRELADKIKRGADDVSEKDKVVASLTHHNLSKEEKSEAKKTAQSGKLQYSQFTAGECSSSFTSSVRAPVTENGVALASEQELLEQRWQAVRKLKKKGLVRLETTLGNINLEVDCDFVPQTADNFMSLCRTKYYDGVLFHRVIRGFMMQGGDPTGTGRGGQSIWKKPFRDEIDSRLSHDARGVLSMANSGPGTNNSQFFITFKACSHLDKKHAVFGRVVGGMDILDAVERVETGAEDRPVEDVRIKRVGVFVNPFQEYEEAQEQGLDVVQVAKERAAREAQPQVQGTVLKVGGKWIAYDDLGEVDVASIPTSETSKDENVGKYLKTKSEATTKKRKPEAVVPVVIESKKKTKKTSAGFGNFADVKPDNILIDERGDIKLCDFGVARTVQFEGDPLSDYVATRWYRPPEQELRLDRYSFDADIWSVGCVLMELLTGRPLFPGNTQIDQMYVYS</sequence>
<dbReference type="AlphaFoldDB" id="A0A3F2REN9"/>
<dbReference type="SUPFAM" id="SSF50891">
    <property type="entry name" value="Cyclophilin-like"/>
    <property type="match status" value="1"/>
</dbReference>
<keyword evidence="10" id="KW-0539">Nucleus</keyword>
<dbReference type="FunFam" id="3.30.40.10:FF:000079">
    <property type="entry name" value="Peptidyl-prolyl cis-trans isomerase 2"/>
    <property type="match status" value="1"/>
</dbReference>
<proteinExistence type="inferred from homology"/>
<dbReference type="SMART" id="SM00504">
    <property type="entry name" value="Ubox"/>
    <property type="match status" value="1"/>
</dbReference>
<dbReference type="GO" id="GO:0061630">
    <property type="term" value="F:ubiquitin protein ligase activity"/>
    <property type="evidence" value="ECO:0007669"/>
    <property type="project" value="UniProtKB-EC"/>
</dbReference>
<evidence type="ECO:0000256" key="6">
    <source>
        <dbReference type="ARBA" id="ARBA00022679"/>
    </source>
</evidence>
<dbReference type="Pfam" id="PF00160">
    <property type="entry name" value="Pro_isomerase"/>
    <property type="match status" value="1"/>
</dbReference>
<dbReference type="Proteomes" id="UP000277300">
    <property type="component" value="Unassembled WGS sequence"/>
</dbReference>
<dbReference type="EMBL" id="MBDO02000469">
    <property type="protein sequence ID" value="RLN54990.1"/>
    <property type="molecule type" value="Genomic_DNA"/>
</dbReference>
<dbReference type="GO" id="GO:0005524">
    <property type="term" value="F:ATP binding"/>
    <property type="evidence" value="ECO:0007669"/>
    <property type="project" value="InterPro"/>
</dbReference>
<dbReference type="PROSITE" id="PS00170">
    <property type="entry name" value="CSA_PPIASE_1"/>
    <property type="match status" value="1"/>
</dbReference>
<evidence type="ECO:0000256" key="4">
    <source>
        <dbReference type="ARBA" id="ARBA00004123"/>
    </source>
</evidence>
<feature type="domain" description="U-box" evidence="13">
    <location>
        <begin position="34"/>
        <end position="107"/>
    </location>
</feature>
<comment type="subcellular location">
    <subcellularLocation>
        <location evidence="4">Nucleus</location>
    </subcellularLocation>
</comment>
<evidence type="ECO:0000313" key="17">
    <source>
        <dbReference type="Proteomes" id="UP000284657"/>
    </source>
</evidence>
<dbReference type="Gene3D" id="1.10.510.10">
    <property type="entry name" value="Transferase(Phosphotransferase) domain 1"/>
    <property type="match status" value="1"/>
</dbReference>
<dbReference type="InterPro" id="IPR002130">
    <property type="entry name" value="Cyclophilin-type_PPIase_dom"/>
</dbReference>
<comment type="similarity">
    <text evidence="5">Belongs to the cyclophilin-type PPIase family. PPIL2 subfamily.</text>
</comment>
<comment type="catalytic activity">
    <reaction evidence="2">
        <text>[protein]-peptidylproline (omega=180) = [protein]-peptidylproline (omega=0)</text>
        <dbReference type="Rhea" id="RHEA:16237"/>
        <dbReference type="Rhea" id="RHEA-COMP:10747"/>
        <dbReference type="Rhea" id="RHEA-COMP:10748"/>
        <dbReference type="ChEBI" id="CHEBI:83833"/>
        <dbReference type="ChEBI" id="CHEBI:83834"/>
        <dbReference type="EC" id="5.2.1.8"/>
    </reaction>
</comment>
<evidence type="ECO:0000256" key="2">
    <source>
        <dbReference type="ARBA" id="ARBA00000971"/>
    </source>
</evidence>
<dbReference type="GO" id="GO:0003755">
    <property type="term" value="F:peptidyl-prolyl cis-trans isomerase activity"/>
    <property type="evidence" value="ECO:0007669"/>
    <property type="project" value="UniProtKB-KW"/>
</dbReference>
<feature type="domain" description="Protein kinase" evidence="11">
    <location>
        <begin position="394"/>
        <end position="663"/>
    </location>
</feature>
<organism evidence="15 16">
    <name type="scientific">Phytophthora kernoviae</name>
    <dbReference type="NCBI Taxonomy" id="325452"/>
    <lineage>
        <taxon>Eukaryota</taxon>
        <taxon>Sar</taxon>
        <taxon>Stramenopiles</taxon>
        <taxon>Oomycota</taxon>
        <taxon>Peronosporomycetes</taxon>
        <taxon>Peronosporales</taxon>
        <taxon>Peronosporaceae</taxon>
        <taxon>Phytophthora</taxon>
    </lineage>
</organism>
<evidence type="ECO:0000313" key="16">
    <source>
        <dbReference type="Proteomes" id="UP000277300"/>
    </source>
</evidence>
<dbReference type="PROSITE" id="PS50011">
    <property type="entry name" value="PROTEIN_KINASE_DOM"/>
    <property type="match status" value="1"/>
</dbReference>
<dbReference type="PANTHER" id="PTHR45625:SF1">
    <property type="entry name" value="RING-TYPE E3 UBIQUITIN-PROTEIN LIGASE PPIL2"/>
    <property type="match status" value="1"/>
</dbReference>
<evidence type="ECO:0000256" key="9">
    <source>
        <dbReference type="ARBA" id="ARBA00023235"/>
    </source>
</evidence>
<dbReference type="InterPro" id="IPR011009">
    <property type="entry name" value="Kinase-like_dom_sf"/>
</dbReference>
<dbReference type="Pfam" id="PF00069">
    <property type="entry name" value="Pkinase"/>
    <property type="match status" value="1"/>
</dbReference>
<dbReference type="InterPro" id="IPR029000">
    <property type="entry name" value="Cyclophilin-like_dom_sf"/>
</dbReference>
<feature type="domain" description="PPIase cyclophilin-type" evidence="12">
    <location>
        <begin position="314"/>
        <end position="461"/>
    </location>
</feature>
<name>A0A3F2REN9_9STRA</name>
<gene>
    <name evidence="14" type="ORF">BBJ29_007457</name>
    <name evidence="15" type="ORF">BBP00_00008692</name>
</gene>
<dbReference type="GO" id="GO:0071013">
    <property type="term" value="C:catalytic step 2 spliceosome"/>
    <property type="evidence" value="ECO:0007669"/>
    <property type="project" value="TreeGrafter"/>
</dbReference>
<dbReference type="GO" id="GO:0004672">
    <property type="term" value="F:protein kinase activity"/>
    <property type="evidence" value="ECO:0007669"/>
    <property type="project" value="InterPro"/>
</dbReference>
<dbReference type="InterPro" id="IPR013083">
    <property type="entry name" value="Znf_RING/FYVE/PHD"/>
</dbReference>
<evidence type="ECO:0000259" key="13">
    <source>
        <dbReference type="PROSITE" id="PS51698"/>
    </source>
</evidence>
<comment type="caution">
    <text evidence="15">The sequence shown here is derived from an EMBL/GenBank/DDBJ whole genome shotgun (WGS) entry which is preliminary data.</text>
</comment>
<dbReference type="Gene3D" id="3.30.40.10">
    <property type="entry name" value="Zinc/RING finger domain, C3HC4 (zinc finger)"/>
    <property type="match status" value="1"/>
</dbReference>
<comment type="function">
    <text evidence="3">May catalyze the cis-trans isomerization of proline imidic peptide bonds in oligopeptides thereby assisting the folding of proteins. May also function as a chaperone, playing a role in intracellular transport of proteins. May also have a protein ubiquitin ligase activity acting as an E3 ubiquitin protein ligase or as a ubiquitin-ubiquitin ligase promoting elongation of ubiquitin chains on proteins.</text>
</comment>
<dbReference type="PANTHER" id="PTHR45625">
    <property type="entry name" value="PEPTIDYL-PROLYL CIS-TRANS ISOMERASE-RELATED"/>
    <property type="match status" value="1"/>
</dbReference>
<dbReference type="InterPro" id="IPR003613">
    <property type="entry name" value="Ubox_domain"/>
</dbReference>
<dbReference type="Gene3D" id="2.40.100.10">
    <property type="entry name" value="Cyclophilin-like"/>
    <property type="match status" value="1"/>
</dbReference>
<evidence type="ECO:0000256" key="8">
    <source>
        <dbReference type="ARBA" id="ARBA00023110"/>
    </source>
</evidence>
<comment type="catalytic activity">
    <reaction evidence="1">
        <text>S-ubiquitinyl-[E2 ubiquitin-conjugating enzyme]-L-cysteine + [acceptor protein]-L-lysine = [E2 ubiquitin-conjugating enzyme]-L-cysteine + N(6)-ubiquitinyl-[acceptor protein]-L-lysine.</text>
        <dbReference type="EC" id="2.3.2.27"/>
    </reaction>
</comment>
<keyword evidence="7" id="KW-0833">Ubl conjugation pathway</keyword>
<evidence type="ECO:0000256" key="3">
    <source>
        <dbReference type="ARBA" id="ARBA00003697"/>
    </source>
</evidence>
<evidence type="ECO:0000256" key="7">
    <source>
        <dbReference type="ARBA" id="ARBA00022786"/>
    </source>
</evidence>
<dbReference type="Proteomes" id="UP000284657">
    <property type="component" value="Unassembled WGS sequence"/>
</dbReference>
<dbReference type="InterPro" id="IPR000719">
    <property type="entry name" value="Prot_kinase_dom"/>
</dbReference>
<evidence type="ECO:0000256" key="5">
    <source>
        <dbReference type="ARBA" id="ARBA00007930"/>
    </source>
</evidence>